<protein>
    <recommendedName>
        <fullName evidence="3">Transposase Tnp1/En/Spm-like domain-containing protein</fullName>
    </recommendedName>
</protein>
<feature type="compositionally biased region" description="Basic and acidic residues" evidence="2">
    <location>
        <begin position="254"/>
        <end position="264"/>
    </location>
</feature>
<feature type="compositionally biased region" description="Basic residues" evidence="2">
    <location>
        <begin position="1"/>
        <end position="10"/>
    </location>
</feature>
<dbReference type="AlphaFoldDB" id="A0A804R5U6"/>
<dbReference type="EnsemblPlants" id="Zm00001eb390290_T001">
    <property type="protein sequence ID" value="Zm00001eb390290_P001"/>
    <property type="gene ID" value="Zm00001eb390290"/>
</dbReference>
<dbReference type="InterPro" id="IPR004264">
    <property type="entry name" value="Transposase_23"/>
</dbReference>
<sequence>MARGGKQRITRSHDEYLSEDHIGEKSPQKNAASSEQNISNKEDHVDSKSDNESQDITMSNNINGEDQLDGADEVKEVKRRGKTKLINVWNIPRGHRVVVNCNELNQRIGEEAGVLAKFLGMVARNGSLCSLSFKDWRLLIGKKDRNHKQINKEAILNQVKKRFLYPARMETWVLRTIGQRWRQHKSNLKSIYFDPHKSQDANNSNAPDGVLADQWIALINNWMTPKAQDLSEANRINCTRRKSMHTSGTKSFARNKEELREQDPEKKYPHRAVLYIHTHKSNIGNNRNPHVVHEDVVSLRLELEKLQKRVQKQDDTILDLQHTVERQKRQHGYPDAPLSPPTDVRPAMKRQGYLDAPLSPPTDVRPAMKRQRIYCQLRSEDSSMFGERNNTMDKSKPPQSRREALHASRVSASIKVSTDIFLKSTRYPNRKVALGRVLSQDPKTKVGDVALGKEFWMVHVSLVSVRDEPLIRPYNNFKVLGQVGNNPIAWPSSCVN</sequence>
<name>A0A804R5U6_MAIZE</name>
<reference evidence="4" key="2">
    <citation type="submission" date="2019-07" db="EMBL/GenBank/DDBJ databases">
        <authorList>
            <person name="Seetharam A."/>
            <person name="Woodhouse M."/>
            <person name="Cannon E."/>
        </authorList>
    </citation>
    <scope>NUCLEOTIDE SEQUENCE [LARGE SCALE GENOMIC DNA]</scope>
    <source>
        <strain evidence="4">cv. B73</strain>
    </source>
</reference>
<feature type="domain" description="Transposase Tnp1/En/Spm-like" evidence="3">
    <location>
        <begin position="424"/>
        <end position="480"/>
    </location>
</feature>
<dbReference type="Pfam" id="PF03017">
    <property type="entry name" value="Transposase_23"/>
    <property type="match status" value="1"/>
</dbReference>
<feature type="compositionally biased region" description="Basic and acidic residues" evidence="2">
    <location>
        <begin position="40"/>
        <end position="51"/>
    </location>
</feature>
<evidence type="ECO:0000313" key="4">
    <source>
        <dbReference type="EnsemblPlants" id="Zm00001eb390290_P001"/>
    </source>
</evidence>
<reference evidence="4" key="3">
    <citation type="submission" date="2021-05" db="UniProtKB">
        <authorList>
            <consortium name="EnsemblPlants"/>
        </authorList>
    </citation>
    <scope>IDENTIFICATION</scope>
    <source>
        <strain evidence="4">cv. B73</strain>
    </source>
</reference>
<evidence type="ECO:0000259" key="3">
    <source>
        <dbReference type="Pfam" id="PF03017"/>
    </source>
</evidence>
<organism evidence="4 5">
    <name type="scientific">Zea mays</name>
    <name type="common">Maize</name>
    <dbReference type="NCBI Taxonomy" id="4577"/>
    <lineage>
        <taxon>Eukaryota</taxon>
        <taxon>Viridiplantae</taxon>
        <taxon>Streptophyta</taxon>
        <taxon>Embryophyta</taxon>
        <taxon>Tracheophyta</taxon>
        <taxon>Spermatophyta</taxon>
        <taxon>Magnoliopsida</taxon>
        <taxon>Liliopsida</taxon>
        <taxon>Poales</taxon>
        <taxon>Poaceae</taxon>
        <taxon>PACMAD clade</taxon>
        <taxon>Panicoideae</taxon>
        <taxon>Andropogonodae</taxon>
        <taxon>Andropogoneae</taxon>
        <taxon>Tripsacinae</taxon>
        <taxon>Zea</taxon>
    </lineage>
</organism>
<dbReference type="Gramene" id="Zm00001eb390290_T001">
    <property type="protein sequence ID" value="Zm00001eb390290_P001"/>
    <property type="gene ID" value="Zm00001eb390290"/>
</dbReference>
<dbReference type="Pfam" id="PF03004">
    <property type="entry name" value="Transposase_24"/>
    <property type="match status" value="1"/>
</dbReference>
<feature type="coiled-coil region" evidence="1">
    <location>
        <begin position="296"/>
        <end position="323"/>
    </location>
</feature>
<dbReference type="InterPro" id="IPR004252">
    <property type="entry name" value="Probable_transposase_24"/>
</dbReference>
<feature type="compositionally biased region" description="Basic and acidic residues" evidence="2">
    <location>
        <begin position="11"/>
        <end position="27"/>
    </location>
</feature>
<dbReference type="FunCoup" id="A0A804R5U6">
    <property type="interactions" value="463"/>
</dbReference>
<feature type="region of interest" description="Disordered" evidence="2">
    <location>
        <begin position="1"/>
        <end position="70"/>
    </location>
</feature>
<dbReference type="PANTHER" id="PTHR33144">
    <property type="entry name" value="OS10G0409366 PROTEIN-RELATED"/>
    <property type="match status" value="1"/>
</dbReference>
<evidence type="ECO:0000256" key="1">
    <source>
        <dbReference type="SAM" id="Coils"/>
    </source>
</evidence>
<keyword evidence="1" id="KW-0175">Coiled coil</keyword>
<keyword evidence="5" id="KW-1185">Reference proteome</keyword>
<feature type="region of interest" description="Disordered" evidence="2">
    <location>
        <begin position="241"/>
        <end position="264"/>
    </location>
</feature>
<evidence type="ECO:0000313" key="5">
    <source>
        <dbReference type="Proteomes" id="UP000007305"/>
    </source>
</evidence>
<evidence type="ECO:0000256" key="2">
    <source>
        <dbReference type="SAM" id="MobiDB-lite"/>
    </source>
</evidence>
<feature type="compositionally biased region" description="Polar residues" evidence="2">
    <location>
        <begin position="54"/>
        <end position="64"/>
    </location>
</feature>
<dbReference type="PANTHER" id="PTHR33144:SF16">
    <property type="entry name" value="OS02G0129000 PROTEIN"/>
    <property type="match status" value="1"/>
</dbReference>
<dbReference type="InParanoid" id="A0A804R5U6"/>
<reference evidence="5" key="1">
    <citation type="journal article" date="2009" name="Science">
        <title>The B73 maize genome: complexity, diversity, and dynamics.</title>
        <authorList>
            <person name="Schnable P.S."/>
            <person name="Ware D."/>
            <person name="Fulton R.S."/>
            <person name="Stein J.C."/>
            <person name="Wei F."/>
            <person name="Pasternak S."/>
            <person name="Liang C."/>
            <person name="Zhang J."/>
            <person name="Fulton L."/>
            <person name="Graves T.A."/>
            <person name="Minx P."/>
            <person name="Reily A.D."/>
            <person name="Courtney L."/>
            <person name="Kruchowski S.S."/>
            <person name="Tomlinson C."/>
            <person name="Strong C."/>
            <person name="Delehaunty K."/>
            <person name="Fronick C."/>
            <person name="Courtney B."/>
            <person name="Rock S.M."/>
            <person name="Belter E."/>
            <person name="Du F."/>
            <person name="Kim K."/>
            <person name="Abbott R.M."/>
            <person name="Cotton M."/>
            <person name="Levy A."/>
            <person name="Marchetto P."/>
            <person name="Ochoa K."/>
            <person name="Jackson S.M."/>
            <person name="Gillam B."/>
            <person name="Chen W."/>
            <person name="Yan L."/>
            <person name="Higginbotham J."/>
            <person name="Cardenas M."/>
            <person name="Waligorski J."/>
            <person name="Applebaum E."/>
            <person name="Phelps L."/>
            <person name="Falcone J."/>
            <person name="Kanchi K."/>
            <person name="Thane T."/>
            <person name="Scimone A."/>
            <person name="Thane N."/>
            <person name="Henke J."/>
            <person name="Wang T."/>
            <person name="Ruppert J."/>
            <person name="Shah N."/>
            <person name="Rotter K."/>
            <person name="Hodges J."/>
            <person name="Ingenthron E."/>
            <person name="Cordes M."/>
            <person name="Kohlberg S."/>
            <person name="Sgro J."/>
            <person name="Delgado B."/>
            <person name="Mead K."/>
            <person name="Chinwalla A."/>
            <person name="Leonard S."/>
            <person name="Crouse K."/>
            <person name="Collura K."/>
            <person name="Kudrna D."/>
            <person name="Currie J."/>
            <person name="He R."/>
            <person name="Angelova A."/>
            <person name="Rajasekar S."/>
            <person name="Mueller T."/>
            <person name="Lomeli R."/>
            <person name="Scara G."/>
            <person name="Ko A."/>
            <person name="Delaney K."/>
            <person name="Wissotski M."/>
            <person name="Lopez G."/>
            <person name="Campos D."/>
            <person name="Braidotti M."/>
            <person name="Ashley E."/>
            <person name="Golser W."/>
            <person name="Kim H."/>
            <person name="Lee S."/>
            <person name="Lin J."/>
            <person name="Dujmic Z."/>
            <person name="Kim W."/>
            <person name="Talag J."/>
            <person name="Zuccolo A."/>
            <person name="Fan C."/>
            <person name="Sebastian A."/>
            <person name="Kramer M."/>
            <person name="Spiegel L."/>
            <person name="Nascimento L."/>
            <person name="Zutavern T."/>
            <person name="Miller B."/>
            <person name="Ambroise C."/>
            <person name="Muller S."/>
            <person name="Spooner W."/>
            <person name="Narechania A."/>
            <person name="Ren L."/>
            <person name="Wei S."/>
            <person name="Kumari S."/>
            <person name="Faga B."/>
            <person name="Levy M.J."/>
            <person name="McMahan L."/>
            <person name="Van Buren P."/>
            <person name="Vaughn M.W."/>
            <person name="Ying K."/>
            <person name="Yeh C.-T."/>
            <person name="Emrich S.J."/>
            <person name="Jia Y."/>
            <person name="Kalyanaraman A."/>
            <person name="Hsia A.-P."/>
            <person name="Barbazuk W.B."/>
            <person name="Baucom R.S."/>
            <person name="Brutnell T.P."/>
            <person name="Carpita N.C."/>
            <person name="Chaparro C."/>
            <person name="Chia J.-M."/>
            <person name="Deragon J.-M."/>
            <person name="Estill J.C."/>
            <person name="Fu Y."/>
            <person name="Jeddeloh J.A."/>
            <person name="Han Y."/>
            <person name="Lee H."/>
            <person name="Li P."/>
            <person name="Lisch D.R."/>
            <person name="Liu S."/>
            <person name="Liu Z."/>
            <person name="Nagel D.H."/>
            <person name="McCann M.C."/>
            <person name="SanMiguel P."/>
            <person name="Myers A.M."/>
            <person name="Nettleton D."/>
            <person name="Nguyen J."/>
            <person name="Penning B.W."/>
            <person name="Ponnala L."/>
            <person name="Schneider K.L."/>
            <person name="Schwartz D.C."/>
            <person name="Sharma A."/>
            <person name="Soderlund C."/>
            <person name="Springer N.M."/>
            <person name="Sun Q."/>
            <person name="Wang H."/>
            <person name="Waterman M."/>
            <person name="Westerman R."/>
            <person name="Wolfgruber T.K."/>
            <person name="Yang L."/>
            <person name="Yu Y."/>
            <person name="Zhang L."/>
            <person name="Zhou S."/>
            <person name="Zhu Q."/>
            <person name="Bennetzen J.L."/>
            <person name="Dawe R.K."/>
            <person name="Jiang J."/>
            <person name="Jiang N."/>
            <person name="Presting G.G."/>
            <person name="Wessler S.R."/>
            <person name="Aluru S."/>
            <person name="Martienssen R.A."/>
            <person name="Clifton S.W."/>
            <person name="McCombie W.R."/>
            <person name="Wing R.A."/>
            <person name="Wilson R.K."/>
        </authorList>
    </citation>
    <scope>NUCLEOTIDE SEQUENCE [LARGE SCALE GENOMIC DNA]</scope>
    <source>
        <strain evidence="5">cv. B73</strain>
    </source>
</reference>
<accession>A0A804R5U6</accession>
<proteinExistence type="predicted"/>
<dbReference type="Proteomes" id="UP000007305">
    <property type="component" value="Chromosome 9"/>
</dbReference>
<feature type="compositionally biased region" description="Polar residues" evidence="2">
    <location>
        <begin position="28"/>
        <end position="39"/>
    </location>
</feature>